<sequence length="56" mass="6540">MSAEPVEIEKLEVSSRLKNCMRRSGVSDLRDIIRIPKESIFRIRNMGDATYKELQE</sequence>
<dbReference type="RefSeq" id="WP_118098737.1">
    <property type="nucleotide sequence ID" value="NZ_QRVL01000029.1"/>
</dbReference>
<dbReference type="InterPro" id="IPR011260">
    <property type="entry name" value="RNAP_asu_C"/>
</dbReference>
<proteinExistence type="predicted"/>
<protein>
    <recommendedName>
        <fullName evidence="1">RNA polymerase alpha subunit C-terminal domain-containing protein</fullName>
    </recommendedName>
</protein>
<feature type="domain" description="RNA polymerase alpha subunit C-terminal" evidence="1">
    <location>
        <begin position="6"/>
        <end position="56"/>
    </location>
</feature>
<dbReference type="GO" id="GO:0006351">
    <property type="term" value="P:DNA-templated transcription"/>
    <property type="evidence" value="ECO:0007669"/>
    <property type="project" value="InterPro"/>
</dbReference>
<name>A0A395V386_9FIRM</name>
<dbReference type="GO" id="GO:0003677">
    <property type="term" value="F:DNA binding"/>
    <property type="evidence" value="ECO:0007669"/>
    <property type="project" value="InterPro"/>
</dbReference>
<dbReference type="AlphaFoldDB" id="A0A395V386"/>
<gene>
    <name evidence="2" type="ORF">DWX93_16515</name>
</gene>
<dbReference type="Gene3D" id="1.10.150.20">
    <property type="entry name" value="5' to 3' exonuclease, C-terminal subdomain"/>
    <property type="match status" value="1"/>
</dbReference>
<evidence type="ECO:0000313" key="2">
    <source>
        <dbReference type="EMBL" id="RGS35721.1"/>
    </source>
</evidence>
<dbReference type="GO" id="GO:0003899">
    <property type="term" value="F:DNA-directed RNA polymerase activity"/>
    <property type="evidence" value="ECO:0007669"/>
    <property type="project" value="InterPro"/>
</dbReference>
<accession>A0A395V386</accession>
<organism evidence="2 3">
    <name type="scientific">Roseburia hominis</name>
    <dbReference type="NCBI Taxonomy" id="301301"/>
    <lineage>
        <taxon>Bacteria</taxon>
        <taxon>Bacillati</taxon>
        <taxon>Bacillota</taxon>
        <taxon>Clostridia</taxon>
        <taxon>Lachnospirales</taxon>
        <taxon>Lachnospiraceae</taxon>
        <taxon>Roseburia</taxon>
    </lineage>
</organism>
<dbReference type="EMBL" id="QRVL01000029">
    <property type="protein sequence ID" value="RGS35721.1"/>
    <property type="molecule type" value="Genomic_DNA"/>
</dbReference>
<dbReference type="Proteomes" id="UP000266172">
    <property type="component" value="Unassembled WGS sequence"/>
</dbReference>
<dbReference type="Pfam" id="PF03118">
    <property type="entry name" value="RNA_pol_A_CTD"/>
    <property type="match status" value="1"/>
</dbReference>
<evidence type="ECO:0000259" key="1">
    <source>
        <dbReference type="Pfam" id="PF03118"/>
    </source>
</evidence>
<comment type="caution">
    <text evidence="2">The sequence shown here is derived from an EMBL/GenBank/DDBJ whole genome shotgun (WGS) entry which is preliminary data.</text>
</comment>
<reference evidence="2 3" key="1">
    <citation type="submission" date="2018-08" db="EMBL/GenBank/DDBJ databases">
        <title>A genome reference for cultivated species of the human gut microbiota.</title>
        <authorList>
            <person name="Zou Y."/>
            <person name="Xue W."/>
            <person name="Luo G."/>
        </authorList>
    </citation>
    <scope>NUCLEOTIDE SEQUENCE [LARGE SCALE GENOMIC DNA]</scope>
    <source>
        <strain evidence="2 3">AF22-12AC</strain>
    </source>
</reference>
<dbReference type="SUPFAM" id="SSF47789">
    <property type="entry name" value="C-terminal domain of RNA polymerase alpha subunit"/>
    <property type="match status" value="1"/>
</dbReference>
<evidence type="ECO:0000313" key="3">
    <source>
        <dbReference type="Proteomes" id="UP000266172"/>
    </source>
</evidence>